<keyword evidence="2" id="KW-0342">GTP-binding</keyword>
<dbReference type="PANTHER" id="PTHR24072">
    <property type="entry name" value="RHO FAMILY GTPASE"/>
    <property type="match status" value="1"/>
</dbReference>
<dbReference type="InterPro" id="IPR005225">
    <property type="entry name" value="Small_GTP-bd"/>
</dbReference>
<dbReference type="NCBIfam" id="TIGR00231">
    <property type="entry name" value="small_GTP"/>
    <property type="match status" value="1"/>
</dbReference>
<dbReference type="Gene3D" id="3.40.50.300">
    <property type="entry name" value="P-loop containing nucleotide triphosphate hydrolases"/>
    <property type="match status" value="1"/>
</dbReference>
<feature type="region of interest" description="Disordered" evidence="3">
    <location>
        <begin position="481"/>
        <end position="503"/>
    </location>
</feature>
<protein>
    <submittedName>
        <fullName evidence="4">Uncharacterized protein</fullName>
    </submittedName>
</protein>
<dbReference type="PROSITE" id="PS51419">
    <property type="entry name" value="RAB"/>
    <property type="match status" value="1"/>
</dbReference>
<feature type="compositionally biased region" description="Acidic residues" evidence="3">
    <location>
        <begin position="631"/>
        <end position="641"/>
    </location>
</feature>
<evidence type="ECO:0000256" key="1">
    <source>
        <dbReference type="ARBA" id="ARBA00022741"/>
    </source>
</evidence>
<gene>
    <name evidence="4" type="ORF">GCK32_005812</name>
</gene>
<comment type="caution">
    <text evidence="4">The sequence shown here is derived from an EMBL/GenBank/DDBJ whole genome shotgun (WGS) entry which is preliminary data.</text>
</comment>
<evidence type="ECO:0000313" key="4">
    <source>
        <dbReference type="EMBL" id="KAK5985067.1"/>
    </source>
</evidence>
<dbReference type="PRINTS" id="PR00449">
    <property type="entry name" value="RASTRNSFRMNG"/>
</dbReference>
<dbReference type="PROSITE" id="PS51421">
    <property type="entry name" value="RAS"/>
    <property type="match status" value="1"/>
</dbReference>
<dbReference type="PROSITE" id="PS51420">
    <property type="entry name" value="RHO"/>
    <property type="match status" value="1"/>
</dbReference>
<feature type="compositionally biased region" description="Polar residues" evidence="3">
    <location>
        <begin position="699"/>
        <end position="716"/>
    </location>
</feature>
<dbReference type="SMART" id="SM00175">
    <property type="entry name" value="RAB"/>
    <property type="match status" value="1"/>
</dbReference>
<dbReference type="InterPro" id="IPR027417">
    <property type="entry name" value="P-loop_NTPase"/>
</dbReference>
<feature type="compositionally biased region" description="Polar residues" evidence="3">
    <location>
        <begin position="556"/>
        <end position="579"/>
    </location>
</feature>
<dbReference type="SMART" id="SM00173">
    <property type="entry name" value="RAS"/>
    <property type="match status" value="1"/>
</dbReference>
<dbReference type="InterPro" id="IPR003578">
    <property type="entry name" value="Small_GTPase_Rho"/>
</dbReference>
<dbReference type="GO" id="GO:0005525">
    <property type="term" value="F:GTP binding"/>
    <property type="evidence" value="ECO:0007669"/>
    <property type="project" value="UniProtKB-KW"/>
</dbReference>
<keyword evidence="5" id="KW-1185">Reference proteome</keyword>
<dbReference type="GO" id="GO:0003924">
    <property type="term" value="F:GTPase activity"/>
    <property type="evidence" value="ECO:0007669"/>
    <property type="project" value="InterPro"/>
</dbReference>
<evidence type="ECO:0000256" key="3">
    <source>
        <dbReference type="SAM" id="MobiDB-lite"/>
    </source>
</evidence>
<evidence type="ECO:0000256" key="2">
    <source>
        <dbReference type="ARBA" id="ARBA00023134"/>
    </source>
</evidence>
<proteinExistence type="predicted"/>
<dbReference type="SMART" id="SM00174">
    <property type="entry name" value="RHO"/>
    <property type="match status" value="1"/>
</dbReference>
<dbReference type="GO" id="GO:0007264">
    <property type="term" value="P:small GTPase-mediated signal transduction"/>
    <property type="evidence" value="ECO:0007669"/>
    <property type="project" value="InterPro"/>
</dbReference>
<reference evidence="4 5" key="1">
    <citation type="submission" date="2019-10" db="EMBL/GenBank/DDBJ databases">
        <title>Assembly and Annotation for the nematode Trichostrongylus colubriformis.</title>
        <authorList>
            <person name="Martin J."/>
        </authorList>
    </citation>
    <scope>NUCLEOTIDE SEQUENCE [LARGE SCALE GENOMIC DNA]</scope>
    <source>
        <strain evidence="4">G859</strain>
        <tissue evidence="4">Whole worm</tissue>
    </source>
</reference>
<evidence type="ECO:0000313" key="5">
    <source>
        <dbReference type="Proteomes" id="UP001331761"/>
    </source>
</evidence>
<dbReference type="Proteomes" id="UP001331761">
    <property type="component" value="Unassembled WGS sequence"/>
</dbReference>
<organism evidence="4 5">
    <name type="scientific">Trichostrongylus colubriformis</name>
    <name type="common">Black scour worm</name>
    <dbReference type="NCBI Taxonomy" id="6319"/>
    <lineage>
        <taxon>Eukaryota</taxon>
        <taxon>Metazoa</taxon>
        <taxon>Ecdysozoa</taxon>
        <taxon>Nematoda</taxon>
        <taxon>Chromadorea</taxon>
        <taxon>Rhabditida</taxon>
        <taxon>Rhabditina</taxon>
        <taxon>Rhabditomorpha</taxon>
        <taxon>Strongyloidea</taxon>
        <taxon>Trichostrongylidae</taxon>
        <taxon>Trichostrongylus</taxon>
    </lineage>
</organism>
<dbReference type="AlphaFoldDB" id="A0AAN8IXH4"/>
<dbReference type="SUPFAM" id="SSF52540">
    <property type="entry name" value="P-loop containing nucleoside triphosphate hydrolases"/>
    <property type="match status" value="1"/>
</dbReference>
<dbReference type="InterPro" id="IPR001806">
    <property type="entry name" value="Small_GTPase"/>
</dbReference>
<feature type="region of interest" description="Disordered" evidence="3">
    <location>
        <begin position="616"/>
        <end position="641"/>
    </location>
</feature>
<dbReference type="EMBL" id="WIXE01002154">
    <property type="protein sequence ID" value="KAK5985067.1"/>
    <property type="molecule type" value="Genomic_DNA"/>
</dbReference>
<dbReference type="Pfam" id="PF00071">
    <property type="entry name" value="Ras"/>
    <property type="match status" value="1"/>
</dbReference>
<sequence length="810" mass="88518">MTDEPVRTLKCVLVGDAAVGKTSLIVSYTTNGYPQHYVPTAFDNYSVVVRVDKKPIRLQLCDTAGQSSFDTLRPLSYPDADVFVIVYSVVDPQSFAEISAHWLPEINRGNPVAQVAITGTLESLVRSLHTQESSCLSGPSSSERNEVQVASVENVISESPAPDMHNRTALGNGISAEMQKSSNGVTSKFPAMTTPVSYQKQPSPADLGVSDYQDLLKVEEAVTCSKQDSTYDLIIVRNFLVELISRVQSSLKKTLVSWESVQKRFYDMMTGDDCPDIDLLGRYQTQMYFFQYALDEKVLEEWTGKKTIVEVFALPEFEGLKCFREAHSPHNLFVMVEQGPPGTHSIAVDTEDLRSSLPNSTAADPFDLLELSSCTEEPLIPIPVNGIENGLLSPFKSAATETKLSFVEDGIEPCGLNARSSNHRADAVEAQLNSSDSTEQSSEVFEYNAIPASSFHAPQPSDLPDPCFIFEEICLKGFPSAERSRSSDCNSSESGGGLKSTDHHLSTTLKEGMVGEELLIQLSVEDTSSRNHSNETAFLLTPDMSPVEQPLETHSAIPQQSLETQSTVLQKDSSSSTDGVPTENLLLLGNHQDSVKPKVLDTVKTDSYEVKDQEVLVKSPAPGTGVSQNAEELDDGPPSDADIELLKQAEIFPLDMLQTTAGELEENVTSSLENATVPCLLEATPSCLRVSRVDASLESPPSQGKVTSDGNTSVPQVSKPDDADSSMTRSVLDGLKFPDINGDAIKYLTHIREQVLDHHKRQKIIPRLENILSSLNETISAQWIDYVLCYIPDVGVWPVEGQVFLAWKGK</sequence>
<keyword evidence="1" id="KW-0547">Nucleotide-binding</keyword>
<accession>A0AAN8IXH4</accession>
<name>A0AAN8IXH4_TRICO</name>
<feature type="region of interest" description="Disordered" evidence="3">
    <location>
        <begin position="550"/>
        <end position="582"/>
    </location>
</feature>
<feature type="region of interest" description="Disordered" evidence="3">
    <location>
        <begin position="694"/>
        <end position="726"/>
    </location>
</feature>